<sequence length="133" mass="14937">MTMIWSATRRVEEYSANAVAPPQVNKVPPQGNQALRGDQVSVIPPAIADEEIRLDIVSLHQDMTVQVHFVATQGQAMTAQANLEVGPRVKQNSSTMVSRLREFTRMNPPMFFGYMVNKDPQDFLDVVYNILYA</sequence>
<evidence type="ECO:0008006" key="2">
    <source>
        <dbReference type="Google" id="ProtNLM"/>
    </source>
</evidence>
<dbReference type="EMBL" id="RXGB01004429">
    <property type="protein sequence ID" value="TMW89708.1"/>
    <property type="molecule type" value="Genomic_DNA"/>
</dbReference>
<dbReference type="AlphaFoldDB" id="A0A6N2B6Q8"/>
<gene>
    <name evidence="1" type="ORF">EJD97_016767</name>
</gene>
<name>A0A6N2B6Q8_SOLCI</name>
<protein>
    <recommendedName>
        <fullName evidence="2">Gag-pol polyprotein</fullName>
    </recommendedName>
</protein>
<comment type="caution">
    <text evidence="1">The sequence shown here is derived from an EMBL/GenBank/DDBJ whole genome shotgun (WGS) entry which is preliminary data.</text>
</comment>
<organism evidence="1">
    <name type="scientific">Solanum chilense</name>
    <name type="common">Tomato</name>
    <name type="synonym">Lycopersicon chilense</name>
    <dbReference type="NCBI Taxonomy" id="4083"/>
    <lineage>
        <taxon>Eukaryota</taxon>
        <taxon>Viridiplantae</taxon>
        <taxon>Streptophyta</taxon>
        <taxon>Embryophyta</taxon>
        <taxon>Tracheophyta</taxon>
        <taxon>Spermatophyta</taxon>
        <taxon>Magnoliopsida</taxon>
        <taxon>eudicotyledons</taxon>
        <taxon>Gunneridae</taxon>
        <taxon>Pentapetalae</taxon>
        <taxon>asterids</taxon>
        <taxon>lamiids</taxon>
        <taxon>Solanales</taxon>
        <taxon>Solanaceae</taxon>
        <taxon>Solanoideae</taxon>
        <taxon>Solaneae</taxon>
        <taxon>Solanum</taxon>
        <taxon>Solanum subgen. Lycopersicon</taxon>
    </lineage>
</organism>
<evidence type="ECO:0000313" key="1">
    <source>
        <dbReference type="EMBL" id="TMW89708.1"/>
    </source>
</evidence>
<feature type="non-terminal residue" evidence="1">
    <location>
        <position position="133"/>
    </location>
</feature>
<reference evidence="1" key="1">
    <citation type="submission" date="2019-05" db="EMBL/GenBank/DDBJ databases">
        <title>The de novo reference genome and transcriptome assemblies of the wild tomato species Solanum chilense.</title>
        <authorList>
            <person name="Stam R."/>
            <person name="Nosenko T."/>
            <person name="Hoerger A.C."/>
            <person name="Stephan W."/>
            <person name="Seidel M.A."/>
            <person name="Kuhn J.M.M."/>
            <person name="Haberer G."/>
            <person name="Tellier A."/>
        </authorList>
    </citation>
    <scope>NUCLEOTIDE SEQUENCE</scope>
    <source>
        <tissue evidence="1">Mature leaves</tissue>
    </source>
</reference>
<proteinExistence type="predicted"/>
<accession>A0A6N2B6Q8</accession>